<dbReference type="AlphaFoldDB" id="A0A811V9Q3"/>
<dbReference type="FunFam" id="4.10.260.10:FF:000001">
    <property type="entry name" value="Guanine nucleotide-binding protein subunit gamma"/>
    <property type="match status" value="1"/>
</dbReference>
<feature type="domain" description="G protein gamma" evidence="9">
    <location>
        <begin position="1"/>
        <end position="67"/>
    </location>
</feature>
<accession>A0A811V9Q3</accession>
<sequence length="67" mass="7886">MAANLQQQRFINEQLRREVNVPRIQTSKASMLLIKYMTDHEPEDYLIMGFASKKVNPFREKKSCSIL</sequence>
<keyword evidence="8" id="KW-0636">Prenylation</keyword>
<dbReference type="GO" id="GO:0031681">
    <property type="term" value="F:G-protein beta-subunit binding"/>
    <property type="evidence" value="ECO:0007669"/>
    <property type="project" value="InterPro"/>
</dbReference>
<evidence type="ECO:0000256" key="4">
    <source>
        <dbReference type="ARBA" id="ARBA00022481"/>
    </source>
</evidence>
<keyword evidence="3" id="KW-1003">Cell membrane</keyword>
<dbReference type="Pfam" id="PF00631">
    <property type="entry name" value="G-gamma"/>
    <property type="match status" value="1"/>
</dbReference>
<gene>
    <name evidence="10" type="ORF">CCAP1982_LOCUS19765</name>
</gene>
<evidence type="ECO:0000256" key="5">
    <source>
        <dbReference type="ARBA" id="ARBA00023136"/>
    </source>
</evidence>
<evidence type="ECO:0000256" key="7">
    <source>
        <dbReference type="ARBA" id="ARBA00023288"/>
    </source>
</evidence>
<protein>
    <submittedName>
        <fullName evidence="10">(Mediterranean fruit fly) hypothetical protein</fullName>
    </submittedName>
</protein>
<evidence type="ECO:0000313" key="10">
    <source>
        <dbReference type="EMBL" id="CAD7011681.1"/>
    </source>
</evidence>
<keyword evidence="5" id="KW-0472">Membrane</keyword>
<keyword evidence="11" id="KW-1185">Reference proteome</keyword>
<dbReference type="PANTHER" id="PTHR13809">
    <property type="entry name" value="GUANINE NUCLEOTIDE-BINDING PROTEIN GAMMA SUBUNIT"/>
    <property type="match status" value="1"/>
</dbReference>
<dbReference type="CDD" id="cd00068">
    <property type="entry name" value="GGL"/>
    <property type="match status" value="1"/>
</dbReference>
<dbReference type="InterPro" id="IPR036284">
    <property type="entry name" value="GGL_sf"/>
</dbReference>
<evidence type="ECO:0000256" key="2">
    <source>
        <dbReference type="ARBA" id="ARBA00007431"/>
    </source>
</evidence>
<dbReference type="OrthoDB" id="6264244at2759"/>
<dbReference type="GO" id="GO:0007186">
    <property type="term" value="P:G protein-coupled receptor signaling pathway"/>
    <property type="evidence" value="ECO:0007669"/>
    <property type="project" value="InterPro"/>
</dbReference>
<comment type="subcellular location">
    <subcellularLocation>
        <location evidence="1">Cell membrane</location>
        <topology evidence="1">Lipid-anchor</topology>
        <orientation evidence="1">Cytoplasmic side</orientation>
    </subcellularLocation>
</comment>
<organism evidence="10 11">
    <name type="scientific">Ceratitis capitata</name>
    <name type="common">Mediterranean fruit fly</name>
    <name type="synonym">Tephritis capitata</name>
    <dbReference type="NCBI Taxonomy" id="7213"/>
    <lineage>
        <taxon>Eukaryota</taxon>
        <taxon>Metazoa</taxon>
        <taxon>Ecdysozoa</taxon>
        <taxon>Arthropoda</taxon>
        <taxon>Hexapoda</taxon>
        <taxon>Insecta</taxon>
        <taxon>Pterygota</taxon>
        <taxon>Neoptera</taxon>
        <taxon>Endopterygota</taxon>
        <taxon>Diptera</taxon>
        <taxon>Brachycera</taxon>
        <taxon>Muscomorpha</taxon>
        <taxon>Tephritoidea</taxon>
        <taxon>Tephritidae</taxon>
        <taxon>Ceratitis</taxon>
        <taxon>Ceratitis</taxon>
    </lineage>
</organism>
<evidence type="ECO:0000256" key="8">
    <source>
        <dbReference type="ARBA" id="ARBA00023289"/>
    </source>
</evidence>
<evidence type="ECO:0000313" key="11">
    <source>
        <dbReference type="Proteomes" id="UP000606786"/>
    </source>
</evidence>
<comment type="similarity">
    <text evidence="2">Belongs to the G protein gamma family.</text>
</comment>
<dbReference type="Gene3D" id="4.10.260.10">
    <property type="entry name" value="Transducin (heterotrimeric G protein), gamma chain"/>
    <property type="match status" value="1"/>
</dbReference>
<dbReference type="InterPro" id="IPR015898">
    <property type="entry name" value="G-protein_gamma-like_dom"/>
</dbReference>
<comment type="caution">
    <text evidence="10">The sequence shown here is derived from an EMBL/GenBank/DDBJ whole genome shotgun (WGS) entry which is preliminary data.</text>
</comment>
<dbReference type="GO" id="GO:0005834">
    <property type="term" value="C:heterotrimeric G-protein complex"/>
    <property type="evidence" value="ECO:0007669"/>
    <property type="project" value="InterPro"/>
</dbReference>
<reference evidence="10" key="1">
    <citation type="submission" date="2020-11" db="EMBL/GenBank/DDBJ databases">
        <authorList>
            <person name="Whitehead M."/>
        </authorList>
    </citation>
    <scope>NUCLEOTIDE SEQUENCE</scope>
    <source>
        <strain evidence="10">EGII</strain>
    </source>
</reference>
<evidence type="ECO:0000259" key="9">
    <source>
        <dbReference type="PROSITE" id="PS50058"/>
    </source>
</evidence>
<keyword evidence="4" id="KW-0488">Methylation</keyword>
<name>A0A811V9Q3_CERCA</name>
<dbReference type="SMART" id="SM01224">
    <property type="entry name" value="G_gamma"/>
    <property type="match status" value="1"/>
</dbReference>
<evidence type="ECO:0000256" key="1">
    <source>
        <dbReference type="ARBA" id="ARBA00004342"/>
    </source>
</evidence>
<dbReference type="InterPro" id="IPR001770">
    <property type="entry name" value="G-protein_gamma"/>
</dbReference>
<dbReference type="SMART" id="SM00224">
    <property type="entry name" value="GGL"/>
    <property type="match status" value="1"/>
</dbReference>
<proteinExistence type="inferred from homology"/>
<keyword evidence="6" id="KW-0807">Transducer</keyword>
<dbReference type="SUPFAM" id="SSF48670">
    <property type="entry name" value="Transducin (heterotrimeric G protein), gamma chain"/>
    <property type="match status" value="1"/>
</dbReference>
<evidence type="ECO:0000256" key="3">
    <source>
        <dbReference type="ARBA" id="ARBA00022475"/>
    </source>
</evidence>
<keyword evidence="7" id="KW-0449">Lipoprotein</keyword>
<dbReference type="PROSITE" id="PS50058">
    <property type="entry name" value="G_PROTEIN_GAMMA"/>
    <property type="match status" value="1"/>
</dbReference>
<dbReference type="EMBL" id="CAJHJT010000056">
    <property type="protein sequence ID" value="CAD7011681.1"/>
    <property type="molecule type" value="Genomic_DNA"/>
</dbReference>
<evidence type="ECO:0000256" key="6">
    <source>
        <dbReference type="ARBA" id="ARBA00023224"/>
    </source>
</evidence>
<dbReference type="Proteomes" id="UP000606786">
    <property type="component" value="Unassembled WGS sequence"/>
</dbReference>